<keyword evidence="2" id="KW-1185">Reference proteome</keyword>
<reference evidence="1 2" key="1">
    <citation type="submission" date="2020-10" db="EMBL/GenBank/DDBJ databases">
        <title>Sequencing the genomes of 1000 actinobacteria strains.</title>
        <authorList>
            <person name="Klenk H.-P."/>
        </authorList>
    </citation>
    <scope>NUCLEOTIDE SEQUENCE [LARGE SCALE GENOMIC DNA]</scope>
    <source>
        <strain evidence="1 2">DSM 45157</strain>
    </source>
</reference>
<proteinExistence type="predicted"/>
<evidence type="ECO:0000313" key="2">
    <source>
        <dbReference type="Proteomes" id="UP000598217"/>
    </source>
</evidence>
<dbReference type="EMBL" id="JADBDY010000001">
    <property type="protein sequence ID" value="MBE1459490.1"/>
    <property type="molecule type" value="Genomic_DNA"/>
</dbReference>
<sequence length="192" mass="20012">MHGNELRKAGRGGAAIARLTEAAELSRNGQERGQTLILLARAAGEQGNAVLLDDSVTAAERLMDTAGPSGILFAPFSLREVHMRGLMGIGRAAMAAGLAQSRPGSGEAPAPQWAAIEAVTSADTLSAAGDLCSAHALYDKALSLAVRHRLPHQVQRVVRSAGTVGLEEIQAEAIARLRDLGQHRTPADSLTI</sequence>
<name>A0ABR9HKD3_9ACTN</name>
<dbReference type="RefSeq" id="WP_191275131.1">
    <property type="nucleotide sequence ID" value="NZ_BMXJ01000008.1"/>
</dbReference>
<protein>
    <recommendedName>
        <fullName evidence="3">MalT-like TPR region domain-containing protein</fullName>
    </recommendedName>
</protein>
<accession>A0ABR9HKD3</accession>
<evidence type="ECO:0000313" key="1">
    <source>
        <dbReference type="EMBL" id="MBE1459490.1"/>
    </source>
</evidence>
<organism evidence="1 2">
    <name type="scientific">Nocardiopsis terrae</name>
    <dbReference type="NCBI Taxonomy" id="372655"/>
    <lineage>
        <taxon>Bacteria</taxon>
        <taxon>Bacillati</taxon>
        <taxon>Actinomycetota</taxon>
        <taxon>Actinomycetes</taxon>
        <taxon>Streptosporangiales</taxon>
        <taxon>Nocardiopsidaceae</taxon>
        <taxon>Nocardiopsis</taxon>
    </lineage>
</organism>
<evidence type="ECO:0008006" key="3">
    <source>
        <dbReference type="Google" id="ProtNLM"/>
    </source>
</evidence>
<gene>
    <name evidence="1" type="ORF">H4W79_003704</name>
</gene>
<dbReference type="Proteomes" id="UP000598217">
    <property type="component" value="Unassembled WGS sequence"/>
</dbReference>
<comment type="caution">
    <text evidence="1">The sequence shown here is derived from an EMBL/GenBank/DDBJ whole genome shotgun (WGS) entry which is preliminary data.</text>
</comment>